<keyword evidence="5" id="KW-1185">Reference proteome</keyword>
<protein>
    <submittedName>
        <fullName evidence="4">Putative phosphatidylserine decarboxylase</fullName>
    </submittedName>
</protein>
<evidence type="ECO:0000313" key="4">
    <source>
        <dbReference type="EMBL" id="PLB48491.1"/>
    </source>
</evidence>
<dbReference type="GO" id="GO:0006646">
    <property type="term" value="P:phosphatidylethanolamine biosynthetic process"/>
    <property type="evidence" value="ECO:0007669"/>
    <property type="project" value="TreeGrafter"/>
</dbReference>
<dbReference type="GO" id="GO:0005739">
    <property type="term" value="C:mitochondrion"/>
    <property type="evidence" value="ECO:0007669"/>
    <property type="project" value="TreeGrafter"/>
</dbReference>
<dbReference type="AlphaFoldDB" id="A0A2I2G6I8"/>
<keyword evidence="2" id="KW-0456">Lyase</keyword>
<reference evidence="4 5" key="1">
    <citation type="submission" date="2016-12" db="EMBL/GenBank/DDBJ databases">
        <title>The genomes of Aspergillus section Nigri reveals drivers in fungal speciation.</title>
        <authorList>
            <consortium name="DOE Joint Genome Institute"/>
            <person name="Vesth T.C."/>
            <person name="Nybo J."/>
            <person name="Theobald S."/>
            <person name="Brandl J."/>
            <person name="Frisvad J.C."/>
            <person name="Nielsen K.F."/>
            <person name="Lyhne E.K."/>
            <person name="Kogle M.E."/>
            <person name="Kuo A."/>
            <person name="Riley R."/>
            <person name="Clum A."/>
            <person name="Nolan M."/>
            <person name="Lipzen A."/>
            <person name="Salamov A."/>
            <person name="Henrissat B."/>
            <person name="Wiebenga A."/>
            <person name="De Vries R.P."/>
            <person name="Grigoriev I.V."/>
            <person name="Mortensen U.H."/>
            <person name="Andersen M.R."/>
            <person name="Baker S.E."/>
        </authorList>
    </citation>
    <scope>NUCLEOTIDE SEQUENCE [LARGE SCALE GENOMIC DNA]</scope>
    <source>
        <strain evidence="4 5">IBT 23096</strain>
    </source>
</reference>
<dbReference type="STRING" id="1392250.A0A2I2G6I8"/>
<dbReference type="PANTHER" id="PTHR10067:SF9">
    <property type="entry name" value="PHOSPHATIDYLSERINE DECARBOXYLASE FAMILY PROTEIN (AFU_ORTHOLOGUE AFUA_7G01730)"/>
    <property type="match status" value="1"/>
</dbReference>
<accession>A0A2I2G6I8</accession>
<dbReference type="Pfam" id="PF02666">
    <property type="entry name" value="PS_Dcarbxylase"/>
    <property type="match status" value="1"/>
</dbReference>
<comment type="caution">
    <text evidence="4">The sequence shown here is derived from an EMBL/GenBank/DDBJ whole genome shotgun (WGS) entry which is preliminary data.</text>
</comment>
<keyword evidence="1" id="KW-0210">Decarboxylase</keyword>
<organism evidence="4 5">
    <name type="scientific">Aspergillus steynii IBT 23096</name>
    <dbReference type="NCBI Taxonomy" id="1392250"/>
    <lineage>
        <taxon>Eukaryota</taxon>
        <taxon>Fungi</taxon>
        <taxon>Dikarya</taxon>
        <taxon>Ascomycota</taxon>
        <taxon>Pezizomycotina</taxon>
        <taxon>Eurotiomycetes</taxon>
        <taxon>Eurotiomycetidae</taxon>
        <taxon>Eurotiales</taxon>
        <taxon>Aspergillaceae</taxon>
        <taxon>Aspergillus</taxon>
        <taxon>Aspergillus subgen. Circumdati</taxon>
    </lineage>
</organism>
<dbReference type="EMBL" id="MSFO01000005">
    <property type="protein sequence ID" value="PLB48491.1"/>
    <property type="molecule type" value="Genomic_DNA"/>
</dbReference>
<feature type="domain" description="L-tryptophan decarboxylase PsiD-like" evidence="3">
    <location>
        <begin position="1"/>
        <end position="114"/>
    </location>
</feature>
<evidence type="ECO:0000259" key="3">
    <source>
        <dbReference type="Pfam" id="PF12588"/>
    </source>
</evidence>
<dbReference type="InterPro" id="IPR003817">
    <property type="entry name" value="PS_Dcarbxylase"/>
</dbReference>
<dbReference type="OrthoDB" id="5973539at2759"/>
<dbReference type="Pfam" id="PF12588">
    <property type="entry name" value="PSDC"/>
    <property type="match status" value="1"/>
</dbReference>
<name>A0A2I2G6I8_9EURO</name>
<gene>
    <name evidence="4" type="ORF">P170DRAFT_359513</name>
</gene>
<sequence length="370" mass="41866">MFEEIPRVEGDASYNVKDFDETLQAFNEILSSAPYVRSTGAGLSAITVPFNAVLNWPANTTSGYVFFLNKNVNESLKAIINRWGDFLKYDLSSAKYINHNDDCPKNWFSKSYQKIMKDYAQWPQDSPIEKLYKCDPQSPTWGFSSWDQFFTRQFCPGVRDVNKYDQSDSVIVNACESGKQGVVQKVKDRDTFWLKSQPYSIIDMMDSDSYSSRFFNGTVYQGWLSSACYHRWHAPISGTVAKIVQIPGTYYSNVRSHLFPDPDPSGPNLSQFYLASVATRALIFIEADNPAIGLVCFIAIGMNEISSCEITVYKDQHVQKGQQLGMFHLGGSAYCLVFEHRVKLNFLDPSESGNPHGMFKLNSRLATVEN</sequence>
<dbReference type="InterPro" id="IPR022237">
    <property type="entry name" value="PsiD-like"/>
</dbReference>
<dbReference type="RefSeq" id="XP_024703793.1">
    <property type="nucleotide sequence ID" value="XM_024844362.1"/>
</dbReference>
<dbReference type="VEuPathDB" id="FungiDB:P170DRAFT_359513"/>
<dbReference type="PANTHER" id="PTHR10067">
    <property type="entry name" value="PHOSPHATIDYLSERINE DECARBOXYLASE"/>
    <property type="match status" value="1"/>
</dbReference>
<evidence type="ECO:0000256" key="1">
    <source>
        <dbReference type="ARBA" id="ARBA00022793"/>
    </source>
</evidence>
<evidence type="ECO:0000256" key="2">
    <source>
        <dbReference type="ARBA" id="ARBA00023239"/>
    </source>
</evidence>
<dbReference type="GO" id="GO:0004609">
    <property type="term" value="F:phosphatidylserine decarboxylase activity"/>
    <property type="evidence" value="ECO:0007669"/>
    <property type="project" value="InterPro"/>
</dbReference>
<evidence type="ECO:0000313" key="5">
    <source>
        <dbReference type="Proteomes" id="UP000234275"/>
    </source>
</evidence>
<proteinExistence type="predicted"/>
<dbReference type="Proteomes" id="UP000234275">
    <property type="component" value="Unassembled WGS sequence"/>
</dbReference>
<dbReference type="GeneID" id="36552062"/>